<dbReference type="GO" id="GO:0016491">
    <property type="term" value="F:oxidoreductase activity"/>
    <property type="evidence" value="ECO:0007669"/>
    <property type="project" value="UniProtKB-KW"/>
</dbReference>
<dbReference type="Pfam" id="PF13561">
    <property type="entry name" value="adh_short_C2"/>
    <property type="match status" value="1"/>
</dbReference>
<organism evidence="3">
    <name type="scientific">marine metagenome</name>
    <dbReference type="NCBI Taxonomy" id="408172"/>
    <lineage>
        <taxon>unclassified sequences</taxon>
        <taxon>metagenomes</taxon>
        <taxon>ecological metagenomes</taxon>
    </lineage>
</organism>
<proteinExistence type="inferred from homology"/>
<dbReference type="InterPro" id="IPR002347">
    <property type="entry name" value="SDR_fam"/>
</dbReference>
<evidence type="ECO:0008006" key="4">
    <source>
        <dbReference type="Google" id="ProtNLM"/>
    </source>
</evidence>
<dbReference type="PANTHER" id="PTHR24321:SF11">
    <property type="entry name" value="BLR0893 PROTEIN"/>
    <property type="match status" value="1"/>
</dbReference>
<dbReference type="AlphaFoldDB" id="A0A382P8E8"/>
<dbReference type="PRINTS" id="PR00081">
    <property type="entry name" value="GDHRDH"/>
</dbReference>
<sequence length="211" mass="22230">MRDNGGEAVFFAADMKSESDIQAMVAFALETYGGLDFAFNNAGIFGHEAELHDQADDDWADVIAVNLTGVYRCMKYEIAAMLRGQLEDRVTFSIVNNASTVGHRGSISSGPAYTAAKHGVIGLTRQAAVTYINNGIRINAVSPGPTYTDVTSGVRNLSSEAMAQVLALLNPTAQLVEAEAVAETVAFLCSDAASMINGHAIPIDGGQLAKL</sequence>
<name>A0A382P8E8_9ZZZZ</name>
<evidence type="ECO:0000256" key="1">
    <source>
        <dbReference type="ARBA" id="ARBA00006484"/>
    </source>
</evidence>
<dbReference type="CDD" id="cd05233">
    <property type="entry name" value="SDR_c"/>
    <property type="match status" value="1"/>
</dbReference>
<evidence type="ECO:0000256" key="2">
    <source>
        <dbReference type="ARBA" id="ARBA00023002"/>
    </source>
</evidence>
<gene>
    <name evidence="3" type="ORF">METZ01_LOCUS321036</name>
</gene>
<reference evidence="3" key="1">
    <citation type="submission" date="2018-05" db="EMBL/GenBank/DDBJ databases">
        <authorList>
            <person name="Lanie J.A."/>
            <person name="Ng W.-L."/>
            <person name="Kazmierczak K.M."/>
            <person name="Andrzejewski T.M."/>
            <person name="Davidsen T.M."/>
            <person name="Wayne K.J."/>
            <person name="Tettelin H."/>
            <person name="Glass J.I."/>
            <person name="Rusch D."/>
            <person name="Podicherti R."/>
            <person name="Tsui H.-C.T."/>
            <person name="Winkler M.E."/>
        </authorList>
    </citation>
    <scope>NUCLEOTIDE SEQUENCE</scope>
</reference>
<dbReference type="EMBL" id="UINC01104768">
    <property type="protein sequence ID" value="SVC68182.1"/>
    <property type="molecule type" value="Genomic_DNA"/>
</dbReference>
<comment type="similarity">
    <text evidence="1">Belongs to the short-chain dehydrogenases/reductases (SDR) family.</text>
</comment>
<dbReference type="PANTHER" id="PTHR24321">
    <property type="entry name" value="DEHYDROGENASES, SHORT CHAIN"/>
    <property type="match status" value="1"/>
</dbReference>
<protein>
    <recommendedName>
        <fullName evidence="4">Short-chain dehydrogenase/reductase SDR</fullName>
    </recommendedName>
</protein>
<dbReference type="Gene3D" id="3.40.50.720">
    <property type="entry name" value="NAD(P)-binding Rossmann-like Domain"/>
    <property type="match status" value="1"/>
</dbReference>
<keyword evidence="2" id="KW-0560">Oxidoreductase</keyword>
<dbReference type="SUPFAM" id="SSF51735">
    <property type="entry name" value="NAD(P)-binding Rossmann-fold domains"/>
    <property type="match status" value="1"/>
</dbReference>
<dbReference type="InterPro" id="IPR036291">
    <property type="entry name" value="NAD(P)-bd_dom_sf"/>
</dbReference>
<evidence type="ECO:0000313" key="3">
    <source>
        <dbReference type="EMBL" id="SVC68182.1"/>
    </source>
</evidence>
<dbReference type="PRINTS" id="PR00080">
    <property type="entry name" value="SDRFAMILY"/>
</dbReference>
<accession>A0A382P8E8</accession>